<dbReference type="GO" id="GO:0003677">
    <property type="term" value="F:DNA binding"/>
    <property type="evidence" value="ECO:0007669"/>
    <property type="project" value="UniProtKB-KW"/>
</dbReference>
<dbReference type="AlphaFoldDB" id="A0A7I9YVE3"/>
<dbReference type="SUPFAM" id="SSF46785">
    <property type="entry name" value="Winged helix' DNA-binding domain"/>
    <property type="match status" value="1"/>
</dbReference>
<sequence length="296" mass="31897">MNDSGADLELRLVRYFTVLAEHLNFSRAAAELHLAQPALSRQIRRLEHSLGVSLLDRTPQGALLTEAGKAFLPEAHALLQAARRATLTARAYTPTGRIVIGYVEDLVITPVLRELRRRHPEADIGTRHLDCDEEGLFTGGQVDVLVARAPLFIPTDGVRTTVLYEEPRMLVMHAEHPLAGRESVWLEDFAPGESVICSHGGTRALFPAGSYRPSEPGPVSAGPLIESFEDRLELVAAGQAVAVLPAGDRRSSVRPELTTVPLSGFPASTVVVATRIGEANPLVTEFVAVAGEQLTG</sequence>
<dbReference type="Pfam" id="PF03466">
    <property type="entry name" value="LysR_substrate"/>
    <property type="match status" value="1"/>
</dbReference>
<dbReference type="FunFam" id="1.10.10.10:FF:000001">
    <property type="entry name" value="LysR family transcriptional regulator"/>
    <property type="match status" value="1"/>
</dbReference>
<feature type="domain" description="HTH lysR-type" evidence="8">
    <location>
        <begin position="8"/>
        <end position="65"/>
    </location>
</feature>
<organism evidence="9 10">
    <name type="scientific">Mycobacterium bourgelatii</name>
    <dbReference type="NCBI Taxonomy" id="1273442"/>
    <lineage>
        <taxon>Bacteria</taxon>
        <taxon>Bacillati</taxon>
        <taxon>Actinomycetota</taxon>
        <taxon>Actinomycetes</taxon>
        <taxon>Mycobacteriales</taxon>
        <taxon>Mycobacteriaceae</taxon>
        <taxon>Mycobacterium</taxon>
    </lineage>
</organism>
<keyword evidence="10" id="KW-1185">Reference proteome</keyword>
<dbReference type="InterPro" id="IPR036388">
    <property type="entry name" value="WH-like_DNA-bd_sf"/>
</dbReference>
<dbReference type="InterPro" id="IPR036390">
    <property type="entry name" value="WH_DNA-bd_sf"/>
</dbReference>
<dbReference type="PANTHER" id="PTHR30346">
    <property type="entry name" value="TRANSCRIPTIONAL DUAL REGULATOR HCAR-RELATED"/>
    <property type="match status" value="1"/>
</dbReference>
<dbReference type="SUPFAM" id="SSF53850">
    <property type="entry name" value="Periplasmic binding protein-like II"/>
    <property type="match status" value="1"/>
</dbReference>
<evidence type="ECO:0000259" key="8">
    <source>
        <dbReference type="PROSITE" id="PS50931"/>
    </source>
</evidence>
<evidence type="ECO:0000256" key="6">
    <source>
        <dbReference type="ARBA" id="ARBA00040885"/>
    </source>
</evidence>
<protein>
    <recommendedName>
        <fullName evidence="6">Probable hydrogen peroxide-inducible genes activator</fullName>
    </recommendedName>
</protein>
<dbReference type="EMBL" id="BLKZ01000001">
    <property type="protein sequence ID" value="GFG92670.1"/>
    <property type="molecule type" value="Genomic_DNA"/>
</dbReference>
<evidence type="ECO:0000256" key="3">
    <source>
        <dbReference type="ARBA" id="ARBA00023125"/>
    </source>
</evidence>
<comment type="caution">
    <text evidence="9">The sequence shown here is derived from an EMBL/GenBank/DDBJ whole genome shotgun (WGS) entry which is preliminary data.</text>
</comment>
<evidence type="ECO:0000256" key="4">
    <source>
        <dbReference type="ARBA" id="ARBA00023159"/>
    </source>
</evidence>
<dbReference type="Proteomes" id="UP000465360">
    <property type="component" value="Unassembled WGS sequence"/>
</dbReference>
<dbReference type="PANTHER" id="PTHR30346:SF0">
    <property type="entry name" value="HCA OPERON TRANSCRIPTIONAL ACTIVATOR HCAR"/>
    <property type="match status" value="1"/>
</dbReference>
<reference evidence="9 10" key="1">
    <citation type="journal article" date="2019" name="Emerg. Microbes Infect.">
        <title>Comprehensive subspecies identification of 175 nontuberculous mycobacteria species based on 7547 genomic profiles.</title>
        <authorList>
            <person name="Matsumoto Y."/>
            <person name="Kinjo T."/>
            <person name="Motooka D."/>
            <person name="Nabeya D."/>
            <person name="Jung N."/>
            <person name="Uechi K."/>
            <person name="Horii T."/>
            <person name="Iida T."/>
            <person name="Fujita J."/>
            <person name="Nakamura S."/>
        </authorList>
    </citation>
    <scope>NUCLEOTIDE SEQUENCE [LARGE SCALE GENOMIC DNA]</scope>
    <source>
        <strain evidence="9 10">JCM 30725</strain>
    </source>
</reference>
<comment type="function">
    <text evidence="7">Required for the induction the katG gene for catalase. Involved in the response to hydrogen peroxide.</text>
</comment>
<dbReference type="Gene3D" id="1.10.10.10">
    <property type="entry name" value="Winged helix-like DNA-binding domain superfamily/Winged helix DNA-binding domain"/>
    <property type="match status" value="1"/>
</dbReference>
<dbReference type="PROSITE" id="PS50931">
    <property type="entry name" value="HTH_LYSR"/>
    <property type="match status" value="1"/>
</dbReference>
<dbReference type="Pfam" id="PF00126">
    <property type="entry name" value="HTH_1"/>
    <property type="match status" value="1"/>
</dbReference>
<dbReference type="RefSeq" id="WP_163717288.1">
    <property type="nucleotide sequence ID" value="NZ_BLKZ01000001.1"/>
</dbReference>
<gene>
    <name evidence="9" type="primary">hcaR</name>
    <name evidence="9" type="ORF">MBOU_47120</name>
</gene>
<proteinExistence type="inferred from homology"/>
<keyword evidence="5" id="KW-0804">Transcription</keyword>
<dbReference type="Gene3D" id="3.40.190.10">
    <property type="entry name" value="Periplasmic binding protein-like II"/>
    <property type="match status" value="2"/>
</dbReference>
<comment type="similarity">
    <text evidence="1">Belongs to the LysR transcriptional regulatory family.</text>
</comment>
<dbReference type="InterPro" id="IPR000847">
    <property type="entry name" value="LysR_HTH_N"/>
</dbReference>
<evidence type="ECO:0000256" key="1">
    <source>
        <dbReference type="ARBA" id="ARBA00009437"/>
    </source>
</evidence>
<dbReference type="GO" id="GO:0003700">
    <property type="term" value="F:DNA-binding transcription factor activity"/>
    <property type="evidence" value="ECO:0007669"/>
    <property type="project" value="InterPro"/>
</dbReference>
<dbReference type="InterPro" id="IPR005119">
    <property type="entry name" value="LysR_subst-bd"/>
</dbReference>
<evidence type="ECO:0000313" key="9">
    <source>
        <dbReference type="EMBL" id="GFG92670.1"/>
    </source>
</evidence>
<evidence type="ECO:0000256" key="7">
    <source>
        <dbReference type="ARBA" id="ARBA00056658"/>
    </source>
</evidence>
<dbReference type="PRINTS" id="PR00039">
    <property type="entry name" value="HTHLYSR"/>
</dbReference>
<evidence type="ECO:0000256" key="2">
    <source>
        <dbReference type="ARBA" id="ARBA00023015"/>
    </source>
</evidence>
<evidence type="ECO:0000256" key="5">
    <source>
        <dbReference type="ARBA" id="ARBA00023163"/>
    </source>
</evidence>
<evidence type="ECO:0000313" key="10">
    <source>
        <dbReference type="Proteomes" id="UP000465360"/>
    </source>
</evidence>
<accession>A0A7I9YVE3</accession>
<keyword evidence="2" id="KW-0805">Transcription regulation</keyword>
<dbReference type="GO" id="GO:0032993">
    <property type="term" value="C:protein-DNA complex"/>
    <property type="evidence" value="ECO:0007669"/>
    <property type="project" value="TreeGrafter"/>
</dbReference>
<keyword evidence="4" id="KW-0010">Activator</keyword>
<keyword evidence="3" id="KW-0238">DNA-binding</keyword>
<name>A0A7I9YVE3_MYCBU</name>